<gene>
    <name evidence="1" type="ORF">METZ01_LOCUS65806</name>
</gene>
<accession>A0A381T9T4</accession>
<protein>
    <recommendedName>
        <fullName evidence="2">PpiC domain-containing protein</fullName>
    </recommendedName>
</protein>
<organism evidence="1">
    <name type="scientific">marine metagenome</name>
    <dbReference type="NCBI Taxonomy" id="408172"/>
    <lineage>
        <taxon>unclassified sequences</taxon>
        <taxon>metagenomes</taxon>
        <taxon>ecological metagenomes</taxon>
    </lineage>
</organism>
<dbReference type="EMBL" id="UINC01004250">
    <property type="protein sequence ID" value="SVA12952.1"/>
    <property type="molecule type" value="Genomic_DNA"/>
</dbReference>
<sequence>MNRLFSLGFLFTICFIGCSVQPEVPEEQILARIGSSIITTQEFIRRAEYALRPAYCRQANYVHKKIVLNSMIAEKLTAMEFDKKLEPRMSGNHLEAFLKGRKEQAMRQIYFAEEYYSKTNILDSEIKQSYKLAGRKVTVEFLNLPDLKITSKIKDLVSKDVTLDSIHSVLWGGSVPSREITWFNREQDEVHQAIFTDHIKKGQLLGPFKTEDNTYIMMMVKGWTDQVAITESDQDQRWDDVNERITDQKSKKSYMKWVKNLMSGKAMNLNPGVFDVYADRAEEFFFKVDSAKQNALNQAIWNEPDILDQPTFITERNDELNPNSILLEYNGKNWTINDFNKELRSHPFVFRKRKMNRGEFPAQLRLAIADIFRDIEITKECYREGYDRHWSVNTYVDMWRQASSSQRYGAHVRSKYKEINNQQQWLEFMNPVIDSLQAVYARQIQINMKAFESIELTATDMIVTQRGVPYPTMVPSFPIITTDNRLDYGSIIE</sequence>
<reference evidence="1" key="1">
    <citation type="submission" date="2018-05" db="EMBL/GenBank/DDBJ databases">
        <authorList>
            <person name="Lanie J.A."/>
            <person name="Ng W.-L."/>
            <person name="Kazmierczak K.M."/>
            <person name="Andrzejewski T.M."/>
            <person name="Davidsen T.M."/>
            <person name="Wayne K.J."/>
            <person name="Tettelin H."/>
            <person name="Glass J.I."/>
            <person name="Rusch D."/>
            <person name="Podicherti R."/>
            <person name="Tsui H.-C.T."/>
            <person name="Winkler M.E."/>
        </authorList>
    </citation>
    <scope>NUCLEOTIDE SEQUENCE</scope>
</reference>
<name>A0A381T9T4_9ZZZZ</name>
<proteinExistence type="predicted"/>
<evidence type="ECO:0000313" key="1">
    <source>
        <dbReference type="EMBL" id="SVA12952.1"/>
    </source>
</evidence>
<evidence type="ECO:0008006" key="2">
    <source>
        <dbReference type="Google" id="ProtNLM"/>
    </source>
</evidence>
<dbReference type="AlphaFoldDB" id="A0A381T9T4"/>